<evidence type="ECO:0000256" key="1">
    <source>
        <dbReference type="ARBA" id="ARBA00004496"/>
    </source>
</evidence>
<keyword evidence="4" id="KW-0902">Two-component regulatory system</keyword>
<keyword evidence="5" id="KW-0805">Transcription regulation</keyword>
<protein>
    <submittedName>
        <fullName evidence="12">Response regulator</fullName>
    </submittedName>
</protein>
<keyword evidence="9" id="KW-0175">Coiled coil</keyword>
<dbReference type="InterPro" id="IPR009057">
    <property type="entry name" value="Homeodomain-like_sf"/>
</dbReference>
<keyword evidence="7" id="KW-0804">Transcription</keyword>
<dbReference type="EMBL" id="JACSQA010000002">
    <property type="protein sequence ID" value="MBD8025491.1"/>
    <property type="molecule type" value="Genomic_DNA"/>
</dbReference>
<dbReference type="PROSITE" id="PS50110">
    <property type="entry name" value="RESPONSE_REGULATORY"/>
    <property type="match status" value="1"/>
</dbReference>
<dbReference type="PROSITE" id="PS01124">
    <property type="entry name" value="HTH_ARAC_FAMILY_2"/>
    <property type="match status" value="1"/>
</dbReference>
<evidence type="ECO:0000256" key="5">
    <source>
        <dbReference type="ARBA" id="ARBA00023015"/>
    </source>
</evidence>
<sequence length="515" mass="59997">MYKVVVVEDDRIIRRGICQSIKWNEHGFIVAGEAGDGEIALGLIEKEQPQVVISDINMPFMDGLEMAKKIKETSPETRIIFLTGFEDFKYAQQAVKLKAFDYLLKPVDSEQLLHKAIEAAADWEQQTKKEKRMMESLPYLQQKFFQELMKGGEKWIDMEEELAELGVELEGPEYAAVLIHSPIGFLDECKRRMTEMTSSLFGKRNFIVIDVDPNEYAILLSLEGENDIRKGQLVHELFECCTALQHSVTITLGRTYPNLFELGKSLLESRLAMDLRHIMGTGKIFSFEETTSSKEETVNCLKELEMKLESQIKLGIPEKVSETLNQLNKTILEKKFVPLTDLKIIALKFSTMLFFEVEKWKKEEIISFNSSDVYQDIIKMETLSEMMEILNRLIQQWREEMYKKEEKSHFSHVDQAIMYIKEHFHDSTLTLKRVAEFIHVSTPYLSNLFKLEKGINFGDFLLELRMKKAMEELRKGDKKTYEVCEKVGYNNPQYFSICFKKYTGYTPAEYKKQFK</sequence>
<dbReference type="SMART" id="SM00448">
    <property type="entry name" value="REC"/>
    <property type="match status" value="1"/>
</dbReference>
<dbReference type="Gene3D" id="1.10.10.60">
    <property type="entry name" value="Homeodomain-like"/>
    <property type="match status" value="2"/>
</dbReference>
<dbReference type="InterPro" id="IPR051552">
    <property type="entry name" value="HptR"/>
</dbReference>
<dbReference type="InterPro" id="IPR041522">
    <property type="entry name" value="CdaR_GGDEF"/>
</dbReference>
<dbReference type="Pfam" id="PF17853">
    <property type="entry name" value="GGDEF_2"/>
    <property type="match status" value="1"/>
</dbReference>
<dbReference type="Pfam" id="PF00072">
    <property type="entry name" value="Response_reg"/>
    <property type="match status" value="1"/>
</dbReference>
<keyword evidence="2" id="KW-0963">Cytoplasm</keyword>
<feature type="modified residue" description="4-aspartylphosphate" evidence="8">
    <location>
        <position position="55"/>
    </location>
</feature>
<comment type="subcellular location">
    <subcellularLocation>
        <location evidence="1">Cytoplasm</location>
    </subcellularLocation>
</comment>
<dbReference type="InterPro" id="IPR018060">
    <property type="entry name" value="HTH_AraC"/>
</dbReference>
<accession>A0ABR8X9M1</accession>
<evidence type="ECO:0000313" key="13">
    <source>
        <dbReference type="Proteomes" id="UP000640930"/>
    </source>
</evidence>
<proteinExistence type="predicted"/>
<keyword evidence="6" id="KW-0238">DNA-binding</keyword>
<dbReference type="Pfam" id="PF12833">
    <property type="entry name" value="HTH_18"/>
    <property type="match status" value="1"/>
</dbReference>
<dbReference type="SUPFAM" id="SSF52172">
    <property type="entry name" value="CheY-like"/>
    <property type="match status" value="1"/>
</dbReference>
<dbReference type="SMART" id="SM00342">
    <property type="entry name" value="HTH_ARAC"/>
    <property type="match status" value="1"/>
</dbReference>
<dbReference type="InterPro" id="IPR011006">
    <property type="entry name" value="CheY-like_superfamily"/>
</dbReference>
<dbReference type="InterPro" id="IPR001789">
    <property type="entry name" value="Sig_transdc_resp-reg_receiver"/>
</dbReference>
<evidence type="ECO:0000256" key="9">
    <source>
        <dbReference type="SAM" id="Coils"/>
    </source>
</evidence>
<comment type="caution">
    <text evidence="12">The sequence shown here is derived from an EMBL/GenBank/DDBJ whole genome shotgun (WGS) entry which is preliminary data.</text>
</comment>
<organism evidence="12 13">
    <name type="scientific">Ureibacillus galli</name>
    <dbReference type="NCBI Taxonomy" id="2762222"/>
    <lineage>
        <taxon>Bacteria</taxon>
        <taxon>Bacillati</taxon>
        <taxon>Bacillota</taxon>
        <taxon>Bacilli</taxon>
        <taxon>Bacillales</taxon>
        <taxon>Caryophanaceae</taxon>
        <taxon>Ureibacillus</taxon>
    </lineage>
</organism>
<evidence type="ECO:0000259" key="10">
    <source>
        <dbReference type="PROSITE" id="PS01124"/>
    </source>
</evidence>
<evidence type="ECO:0000256" key="3">
    <source>
        <dbReference type="ARBA" id="ARBA00022553"/>
    </source>
</evidence>
<dbReference type="SUPFAM" id="SSF46689">
    <property type="entry name" value="Homeodomain-like"/>
    <property type="match status" value="1"/>
</dbReference>
<dbReference type="PANTHER" id="PTHR42713:SF3">
    <property type="entry name" value="TRANSCRIPTIONAL REGULATORY PROTEIN HPTR"/>
    <property type="match status" value="1"/>
</dbReference>
<evidence type="ECO:0000256" key="2">
    <source>
        <dbReference type="ARBA" id="ARBA00022490"/>
    </source>
</evidence>
<feature type="coiled-coil region" evidence="9">
    <location>
        <begin position="380"/>
        <end position="407"/>
    </location>
</feature>
<feature type="domain" description="Response regulatory" evidence="11">
    <location>
        <begin position="3"/>
        <end position="120"/>
    </location>
</feature>
<dbReference type="Gene3D" id="3.40.50.2300">
    <property type="match status" value="1"/>
</dbReference>
<evidence type="ECO:0000256" key="8">
    <source>
        <dbReference type="PROSITE-ProRule" id="PRU00169"/>
    </source>
</evidence>
<keyword evidence="13" id="KW-1185">Reference proteome</keyword>
<evidence type="ECO:0000256" key="7">
    <source>
        <dbReference type="ARBA" id="ARBA00023163"/>
    </source>
</evidence>
<dbReference type="RefSeq" id="WP_191706046.1">
    <property type="nucleotide sequence ID" value="NZ_JACSQA010000002.1"/>
</dbReference>
<dbReference type="PANTHER" id="PTHR42713">
    <property type="entry name" value="HISTIDINE KINASE-RELATED"/>
    <property type="match status" value="1"/>
</dbReference>
<evidence type="ECO:0000256" key="6">
    <source>
        <dbReference type="ARBA" id="ARBA00023125"/>
    </source>
</evidence>
<dbReference type="CDD" id="cd17536">
    <property type="entry name" value="REC_YesN-like"/>
    <property type="match status" value="1"/>
</dbReference>
<evidence type="ECO:0000256" key="4">
    <source>
        <dbReference type="ARBA" id="ARBA00023012"/>
    </source>
</evidence>
<gene>
    <name evidence="12" type="ORF">H9636_02355</name>
</gene>
<name>A0ABR8X9M1_9BACL</name>
<evidence type="ECO:0000313" key="12">
    <source>
        <dbReference type="EMBL" id="MBD8025491.1"/>
    </source>
</evidence>
<keyword evidence="3 8" id="KW-0597">Phosphoprotein</keyword>
<dbReference type="Proteomes" id="UP000640930">
    <property type="component" value="Unassembled WGS sequence"/>
</dbReference>
<reference evidence="12 13" key="1">
    <citation type="submission" date="2020-08" db="EMBL/GenBank/DDBJ databases">
        <title>A Genomic Blueprint of the Chicken Gut Microbiome.</title>
        <authorList>
            <person name="Gilroy R."/>
            <person name="Ravi A."/>
            <person name="Getino M."/>
            <person name="Pursley I."/>
            <person name="Horton D.L."/>
            <person name="Alikhan N.-F."/>
            <person name="Baker D."/>
            <person name="Gharbi K."/>
            <person name="Hall N."/>
            <person name="Watson M."/>
            <person name="Adriaenssens E.M."/>
            <person name="Foster-Nyarko E."/>
            <person name="Jarju S."/>
            <person name="Secka A."/>
            <person name="Antonio M."/>
            <person name="Oren A."/>
            <person name="Chaudhuri R."/>
            <person name="La Ragione R.M."/>
            <person name="Hildebrand F."/>
            <person name="Pallen M.J."/>
        </authorList>
    </citation>
    <scope>NUCLEOTIDE SEQUENCE [LARGE SCALE GENOMIC DNA]</scope>
    <source>
        <strain evidence="12 13">Re31</strain>
    </source>
</reference>
<evidence type="ECO:0000259" key="11">
    <source>
        <dbReference type="PROSITE" id="PS50110"/>
    </source>
</evidence>
<feature type="domain" description="HTH araC/xylS-type" evidence="10">
    <location>
        <begin position="414"/>
        <end position="513"/>
    </location>
</feature>